<reference evidence="1" key="1">
    <citation type="journal article" date="2014" name="Front. Microbiol.">
        <title>High frequency of phylogenetically diverse reductive dehalogenase-homologous genes in deep subseafloor sedimentary metagenomes.</title>
        <authorList>
            <person name="Kawai M."/>
            <person name="Futagami T."/>
            <person name="Toyoda A."/>
            <person name="Takaki Y."/>
            <person name="Nishi S."/>
            <person name="Hori S."/>
            <person name="Arai W."/>
            <person name="Tsubouchi T."/>
            <person name="Morono Y."/>
            <person name="Uchiyama I."/>
            <person name="Ito T."/>
            <person name="Fujiyama A."/>
            <person name="Inagaki F."/>
            <person name="Takami H."/>
        </authorList>
    </citation>
    <scope>NUCLEOTIDE SEQUENCE</scope>
    <source>
        <strain evidence="1">Expedition CK06-06</strain>
    </source>
</reference>
<accession>X0Y4X7</accession>
<name>X0Y4X7_9ZZZZ</name>
<dbReference type="AlphaFoldDB" id="X0Y4X7"/>
<comment type="caution">
    <text evidence="1">The sequence shown here is derived from an EMBL/GenBank/DDBJ whole genome shotgun (WGS) entry which is preliminary data.</text>
</comment>
<proteinExistence type="predicted"/>
<feature type="non-terminal residue" evidence="1">
    <location>
        <position position="1"/>
    </location>
</feature>
<protein>
    <submittedName>
        <fullName evidence="1">Uncharacterized protein</fullName>
    </submittedName>
</protein>
<organism evidence="1">
    <name type="scientific">marine sediment metagenome</name>
    <dbReference type="NCBI Taxonomy" id="412755"/>
    <lineage>
        <taxon>unclassified sequences</taxon>
        <taxon>metagenomes</taxon>
        <taxon>ecological metagenomes</taxon>
    </lineage>
</organism>
<dbReference type="EMBL" id="BARS01057376">
    <property type="protein sequence ID" value="GAG50830.1"/>
    <property type="molecule type" value="Genomic_DNA"/>
</dbReference>
<sequence>WWYYCNLAERKRIVLDEEELRPVWCPLLKENENDLGNPD</sequence>
<gene>
    <name evidence="1" type="ORF">S01H1_84143</name>
</gene>
<evidence type="ECO:0000313" key="1">
    <source>
        <dbReference type="EMBL" id="GAG50830.1"/>
    </source>
</evidence>